<dbReference type="EMBL" id="CP112998">
    <property type="protein sequence ID" value="WAC12780.1"/>
    <property type="molecule type" value="Genomic_DNA"/>
</dbReference>
<keyword evidence="2" id="KW-1185">Reference proteome</keyword>
<organism evidence="1 2">
    <name type="scientific">Dyadobacter pollutisoli</name>
    <dbReference type="NCBI Taxonomy" id="2910158"/>
    <lineage>
        <taxon>Bacteria</taxon>
        <taxon>Pseudomonadati</taxon>
        <taxon>Bacteroidota</taxon>
        <taxon>Cytophagia</taxon>
        <taxon>Cytophagales</taxon>
        <taxon>Spirosomataceae</taxon>
        <taxon>Dyadobacter</taxon>
    </lineage>
</organism>
<evidence type="ECO:0000313" key="2">
    <source>
        <dbReference type="Proteomes" id="UP001164653"/>
    </source>
</evidence>
<dbReference type="PANTHER" id="PTHR36439">
    <property type="entry name" value="BLL4334 PROTEIN"/>
    <property type="match status" value="1"/>
</dbReference>
<accession>A0A9E8SKR5</accession>
<proteinExistence type="predicted"/>
<evidence type="ECO:0000313" key="1">
    <source>
        <dbReference type="EMBL" id="WAC12780.1"/>
    </source>
</evidence>
<dbReference type="SUPFAM" id="SSF160379">
    <property type="entry name" value="SP0830-like"/>
    <property type="match status" value="1"/>
</dbReference>
<dbReference type="PIRSF" id="PIRSF008502">
    <property type="entry name" value="UCP008502"/>
    <property type="match status" value="1"/>
</dbReference>
<dbReference type="Gene3D" id="3.30.70.1280">
    <property type="entry name" value="SP0830-like domains"/>
    <property type="match status" value="1"/>
</dbReference>
<dbReference type="AlphaFoldDB" id="A0A9E8SKR5"/>
<protein>
    <submittedName>
        <fullName evidence="1">DUF1697 domain-containing protein</fullName>
    </submittedName>
</protein>
<name>A0A9E8SKR5_9BACT</name>
<dbReference type="PANTHER" id="PTHR36439:SF1">
    <property type="entry name" value="DUF1697 DOMAIN-CONTAINING PROTEIN"/>
    <property type="match status" value="1"/>
</dbReference>
<dbReference type="KEGG" id="dpf:ON006_02210"/>
<dbReference type="RefSeq" id="WP_244823479.1">
    <property type="nucleotide sequence ID" value="NZ_CP112998.1"/>
</dbReference>
<dbReference type="Pfam" id="PF08002">
    <property type="entry name" value="DUF1697"/>
    <property type="match status" value="1"/>
</dbReference>
<gene>
    <name evidence="1" type="ORF">ON006_02210</name>
</gene>
<sequence>MKKKTYIAILRGINVSASNMIKMPVLQKIFEDAGYENVKTYIQSGNVLFNQKKSNEEEMAKHVREKIKEGTGSDVPVLVLELEDLKKVLQRNPFLKSRQEDITKLHVTFLVKEPEKERFEKIEIDKYLPDEFILDAKSLYLFCPNGYGKTKLHNNFFESKLKLDATTRNWKTVNELVRLGEELAAQT</sequence>
<reference evidence="1" key="1">
    <citation type="submission" date="2022-11" db="EMBL/GenBank/DDBJ databases">
        <title>Dyadobacter pollutisoli sp. nov., isolated from plastic dumped soil.</title>
        <authorList>
            <person name="Kim J.M."/>
            <person name="Kim K.R."/>
            <person name="Lee J.K."/>
            <person name="Hao L."/>
            <person name="Jeon C.O."/>
        </authorList>
    </citation>
    <scope>NUCLEOTIDE SEQUENCE</scope>
    <source>
        <strain evidence="1">U1</strain>
    </source>
</reference>
<dbReference type="Proteomes" id="UP001164653">
    <property type="component" value="Chromosome"/>
</dbReference>
<dbReference type="InterPro" id="IPR012545">
    <property type="entry name" value="DUF1697"/>
</dbReference>